<dbReference type="SUPFAM" id="SSF56112">
    <property type="entry name" value="Protein kinase-like (PK-like)"/>
    <property type="match status" value="1"/>
</dbReference>
<dbReference type="PANTHER" id="PTHR47983">
    <property type="entry name" value="PTO-INTERACTING PROTEIN 1-LIKE"/>
    <property type="match status" value="1"/>
</dbReference>
<feature type="domain" description="Protein kinase" evidence="9">
    <location>
        <begin position="617"/>
        <end position="899"/>
    </location>
</feature>
<feature type="region of interest" description="Disordered" evidence="8">
    <location>
        <begin position="561"/>
        <end position="600"/>
    </location>
</feature>
<feature type="binding site" evidence="7">
    <location>
        <position position="646"/>
    </location>
    <ligand>
        <name>ATP</name>
        <dbReference type="ChEBI" id="CHEBI:30616"/>
    </ligand>
</feature>
<dbReference type="InterPro" id="IPR000719">
    <property type="entry name" value="Prot_kinase_dom"/>
</dbReference>
<dbReference type="SMART" id="SM00219">
    <property type="entry name" value="TyrKc"/>
    <property type="match status" value="1"/>
</dbReference>
<keyword evidence="11" id="KW-1185">Reference proteome</keyword>
<dbReference type="InterPro" id="IPR046349">
    <property type="entry name" value="C1-like_sf"/>
</dbReference>
<dbReference type="InterPro" id="IPR011009">
    <property type="entry name" value="Kinase-like_dom_sf"/>
</dbReference>
<evidence type="ECO:0000256" key="2">
    <source>
        <dbReference type="ARBA" id="ARBA00022679"/>
    </source>
</evidence>
<feature type="compositionally biased region" description="Pro residues" evidence="8">
    <location>
        <begin position="586"/>
        <end position="600"/>
    </location>
</feature>
<dbReference type="InterPro" id="IPR001245">
    <property type="entry name" value="Ser-Thr/Tyr_kinase_cat_dom"/>
</dbReference>
<evidence type="ECO:0000313" key="11">
    <source>
        <dbReference type="Proteomes" id="UP000824890"/>
    </source>
</evidence>
<name>A0ABQ8DN04_BRANA</name>
<accession>A0ABQ8DN04</accession>
<feature type="compositionally biased region" description="Basic and acidic residues" evidence="8">
    <location>
        <begin position="574"/>
        <end position="585"/>
    </location>
</feature>
<gene>
    <name evidence="10" type="ORF">HID58_016482</name>
</gene>
<dbReference type="EMBL" id="JAGKQM010000004">
    <property type="protein sequence ID" value="KAH0930755.1"/>
    <property type="molecule type" value="Genomic_DNA"/>
</dbReference>
<dbReference type="InterPro" id="IPR052101">
    <property type="entry name" value="Plant_StressResp_Kinase"/>
</dbReference>
<evidence type="ECO:0000256" key="8">
    <source>
        <dbReference type="SAM" id="MobiDB-lite"/>
    </source>
</evidence>
<organism evidence="10 11">
    <name type="scientific">Brassica napus</name>
    <name type="common">Rape</name>
    <dbReference type="NCBI Taxonomy" id="3708"/>
    <lineage>
        <taxon>Eukaryota</taxon>
        <taxon>Viridiplantae</taxon>
        <taxon>Streptophyta</taxon>
        <taxon>Embryophyta</taxon>
        <taxon>Tracheophyta</taxon>
        <taxon>Spermatophyta</taxon>
        <taxon>Magnoliopsida</taxon>
        <taxon>eudicotyledons</taxon>
        <taxon>Gunneridae</taxon>
        <taxon>Pentapetalae</taxon>
        <taxon>rosids</taxon>
        <taxon>malvids</taxon>
        <taxon>Brassicales</taxon>
        <taxon>Brassicaceae</taxon>
        <taxon>Brassiceae</taxon>
        <taxon>Brassica</taxon>
    </lineage>
</organism>
<dbReference type="Pfam" id="PF22926">
    <property type="entry name" value="C1-like_CT"/>
    <property type="match status" value="1"/>
</dbReference>
<comment type="caution">
    <text evidence="10">The sequence shown here is derived from an EMBL/GenBank/DDBJ whole genome shotgun (WGS) entry which is preliminary data.</text>
</comment>
<dbReference type="PROSITE" id="PS50011">
    <property type="entry name" value="PROTEIN_KINASE_DOM"/>
    <property type="match status" value="1"/>
</dbReference>
<sequence length="913" mass="102439">MAPVNKYVNLFWHDHPLCYKVGLISDGCEECHKSTGNLVAWNPLYECSVSKRKWHPSCVPSSPESINHPCHSSHPLELCLQGPPNYANKKCSLCQQKLSNFIYHCKLCDFSVDINCAKNPPPVTVDHPKCHDHGLTLMGRDVSFTCNACGTHGERNPYVCLPCSLMFHYDCIDLPHVININRHDHRISHAYPLSPKDRVCEVCRHDITWRYGAYSCNKCQDFSVHSLCATRKDVWDGIELEGVPEKDVDTLPFKVIQEGVINHFSHEEHNLLLIDGGEGIHCEACARPVSSEKHYKCMECDFLLHQKCANLPLRKRHGLSTRMLTLHPGKENRGELHKCDACGRVVSGFRYEDGEKIVLDVHCASLSWFKNPKLHPHALFLTTLDHGTCVACDKTNTYVLSCVDCEYKLDFICATLPVVTKHRCDDHSLALSRGEKVVGKYWCTVCEAETNPEKWFYTCCECGVVCHVDCVIGDSLNIKPGFLIMEDGMKIEAVLNGTNSRPLCSTCGSRCRFPMAKDRSPSSRFVRLDKPRSVDDLDIGKKGKMRRWLCCSCHVQESNHPRVEHNRSRTPPTRHYDYGRNDKKPPPPMKPAVLKEPPPIDVPTMSLAELKEKTENFGSKALIGEGSYGRVYYAKFNDGKAMAVKKLDNASEPETNVEFLTQVSKVSRLNNDNFVQLLGYCVEGNVRVLAYEFATMGSLHDILHGRKGVQGAQPGPTLEWMQRVRVAVDAAKGLEYLHEKVQPAVIHRDIRSSNVLLFEDFKAKIADYNLSNQAPDMAARLHSTRVLGTFGYHAPEYAMTGQLTQKSDVYSFGVVLLELLTGRKPVDHTMPRGQQSLVTWATPRLSEDKVKQCVDPKLKGEYPPKAVAKLAAVAALCVQYESEFRPNMSIVVKALQPLLRSSGAAAPPPNPHT</sequence>
<evidence type="ECO:0000256" key="7">
    <source>
        <dbReference type="PROSITE-ProRule" id="PRU10141"/>
    </source>
</evidence>
<protein>
    <recommendedName>
        <fullName evidence="9">Protein kinase domain-containing protein</fullName>
    </recommendedName>
</protein>
<dbReference type="InterPro" id="IPR017441">
    <property type="entry name" value="Protein_kinase_ATP_BS"/>
</dbReference>
<keyword evidence="2" id="KW-0808">Transferase</keyword>
<dbReference type="InterPro" id="IPR004146">
    <property type="entry name" value="DC1"/>
</dbReference>
<keyword evidence="1" id="KW-0597">Phosphoprotein</keyword>
<evidence type="ECO:0000256" key="1">
    <source>
        <dbReference type="ARBA" id="ARBA00022553"/>
    </source>
</evidence>
<dbReference type="Gene3D" id="3.30.200.20">
    <property type="entry name" value="Phosphorylase Kinase, domain 1"/>
    <property type="match status" value="1"/>
</dbReference>
<dbReference type="Proteomes" id="UP000824890">
    <property type="component" value="Unassembled WGS sequence"/>
</dbReference>
<dbReference type="Pfam" id="PF03107">
    <property type="entry name" value="C1_2"/>
    <property type="match status" value="5"/>
</dbReference>
<evidence type="ECO:0000256" key="4">
    <source>
        <dbReference type="ARBA" id="ARBA00022741"/>
    </source>
</evidence>
<dbReference type="PROSITE" id="PS00107">
    <property type="entry name" value="PROTEIN_KINASE_ATP"/>
    <property type="match status" value="1"/>
</dbReference>
<proteinExistence type="predicted"/>
<evidence type="ECO:0000256" key="5">
    <source>
        <dbReference type="ARBA" id="ARBA00022777"/>
    </source>
</evidence>
<reference evidence="10 11" key="1">
    <citation type="submission" date="2021-05" db="EMBL/GenBank/DDBJ databases">
        <title>Genome Assembly of Synthetic Allotetraploid Brassica napus Reveals Homoeologous Exchanges between Subgenomes.</title>
        <authorList>
            <person name="Davis J.T."/>
        </authorList>
    </citation>
    <scope>NUCLEOTIDE SEQUENCE [LARGE SCALE GENOMIC DNA]</scope>
    <source>
        <strain evidence="11">cv. Da-Ae</strain>
        <tissue evidence="10">Seedling</tissue>
    </source>
</reference>
<evidence type="ECO:0000256" key="3">
    <source>
        <dbReference type="ARBA" id="ARBA00022737"/>
    </source>
</evidence>
<evidence type="ECO:0000259" key="9">
    <source>
        <dbReference type="PROSITE" id="PS50011"/>
    </source>
</evidence>
<evidence type="ECO:0000313" key="10">
    <source>
        <dbReference type="EMBL" id="KAH0930755.1"/>
    </source>
</evidence>
<dbReference type="Gene3D" id="1.10.510.10">
    <property type="entry name" value="Transferase(Phosphotransferase) domain 1"/>
    <property type="match status" value="1"/>
</dbReference>
<evidence type="ECO:0000256" key="6">
    <source>
        <dbReference type="ARBA" id="ARBA00022840"/>
    </source>
</evidence>
<keyword evidence="4 7" id="KW-0547">Nucleotide-binding</keyword>
<dbReference type="PANTHER" id="PTHR47983:SF27">
    <property type="entry name" value="GENOME ASSEMBLY, CHROMOSOME: A04"/>
    <property type="match status" value="1"/>
</dbReference>
<keyword evidence="6 7" id="KW-0067">ATP-binding</keyword>
<dbReference type="Pfam" id="PF07714">
    <property type="entry name" value="PK_Tyr_Ser-Thr"/>
    <property type="match status" value="1"/>
</dbReference>
<dbReference type="SUPFAM" id="SSF57889">
    <property type="entry name" value="Cysteine-rich domain"/>
    <property type="match status" value="4"/>
</dbReference>
<dbReference type="InterPro" id="IPR054483">
    <property type="entry name" value="DC1-like_CT"/>
</dbReference>
<dbReference type="InterPro" id="IPR020635">
    <property type="entry name" value="Tyr_kinase_cat_dom"/>
</dbReference>
<dbReference type="PROSITE" id="PS00109">
    <property type="entry name" value="PROTEIN_KINASE_TYR"/>
    <property type="match status" value="1"/>
</dbReference>
<keyword evidence="3" id="KW-0677">Repeat</keyword>
<keyword evidence="5" id="KW-0418">Kinase</keyword>
<dbReference type="InterPro" id="IPR008266">
    <property type="entry name" value="Tyr_kinase_AS"/>
</dbReference>